<dbReference type="AlphaFoldDB" id="A0A8J2T4L6"/>
<organism evidence="1 2">
    <name type="scientific">Zygosaccharomyces bailii (strain CLIB 213 / ATCC 58445 / CBS 680 / BCRC 21525 / NBRC 1098 / NCYC 1416 / NRRL Y-2227)</name>
    <dbReference type="NCBI Taxonomy" id="1333698"/>
    <lineage>
        <taxon>Eukaryota</taxon>
        <taxon>Fungi</taxon>
        <taxon>Dikarya</taxon>
        <taxon>Ascomycota</taxon>
        <taxon>Saccharomycotina</taxon>
        <taxon>Saccharomycetes</taxon>
        <taxon>Saccharomycetales</taxon>
        <taxon>Saccharomycetaceae</taxon>
        <taxon>Zygosaccharomyces</taxon>
    </lineage>
</organism>
<sequence length="640" mass="73457">MDATSRVQQLLDQSESLSLEHSRECLKTILAASHQPKQFDFSRFLLGCHDKVLCQEAILNAKFWELFEVTMTDAPPDTLAICLTRVCTLSLRESGVDMQAITSLCRFLSTSDMILPILSANLSTQRTSMRVNFDILESVDGALRCLVCLCERDPMNAAVIVPSSFFLFQDCGFWNILISLLPMEELKSEILEVILPLRNRIFKFMASLSLKEFPTPLETKMMESITDTLSFDGNLKSKFEEVNQGYGDLHSIKLIEAFHLVIFLKNANLSFKKTLSEELLFGSNPFPLYKAFFSILDQLHQFLNSQAKDTSTTTYYAAFLLDKDAFIYTIMDKILKMWVVSQGESKNDIHSLLETIPIMLDQIDKAIKNFSDLSPQGAVSLALETIEGINYEKARQLQLESIKRKHQEKWSNATSDFEKLLSEQVHDYVRHQRLLQLQKGTWAFSENPLDRNVPCPKLYFMVLSANQVNLLVREFPTKMEVTPFIEENGIFSSSEKDQAGFEKTTAIPLHTIVDFETAEILLENKAPDNPRLVNVIQKDFYTGVNFLDKYRKTVLKVFFDNKDDVYVWLDGLKLVSPFKIRRGISDSTKEQMNTLIDIRRNAQMLNLEISDDGESTENSDEEEYYNVDTLKELNLKFYYE</sequence>
<accession>A0A8J2T4L6</accession>
<dbReference type="EMBL" id="HG316455">
    <property type="protein sequence ID" value="CDF88365.1"/>
    <property type="molecule type" value="Genomic_DNA"/>
</dbReference>
<dbReference type="OrthoDB" id="28413at2759"/>
<keyword evidence="2" id="KW-1185">Reference proteome</keyword>
<gene>
    <name evidence="1" type="ORF">BN860_08548g</name>
</gene>
<evidence type="ECO:0000313" key="2">
    <source>
        <dbReference type="Proteomes" id="UP000019375"/>
    </source>
</evidence>
<protein>
    <submittedName>
        <fullName evidence="1">BN860_08548g1_1</fullName>
    </submittedName>
</protein>
<reference evidence="2" key="1">
    <citation type="journal article" date="2013" name="Genome Announc.">
        <title>Genome sequence of the food spoilage yeast Zygosaccharomyces bailii CLIB 213(T).</title>
        <authorList>
            <person name="Galeote V."/>
            <person name="Bigey F."/>
            <person name="Devillers H."/>
            <person name="Neuveglise C."/>
            <person name="Dequin S."/>
        </authorList>
    </citation>
    <scope>NUCLEOTIDE SEQUENCE [LARGE SCALE GENOMIC DNA]</scope>
    <source>
        <strain evidence="2">CLIB 213 / ATCC 58445 / CBS 680 / CCRC 21525 / NBRC 1098 / NCYC 1416 / NRRL Y-2227</strain>
    </source>
</reference>
<evidence type="ECO:0000313" key="1">
    <source>
        <dbReference type="EMBL" id="CDF88365.1"/>
    </source>
</evidence>
<name>A0A8J2T4L6_ZYGB2</name>
<dbReference type="Proteomes" id="UP000019375">
    <property type="component" value="Unassembled WGS sequence"/>
</dbReference>
<proteinExistence type="predicted"/>